<evidence type="ECO:0000313" key="3">
    <source>
        <dbReference type="Proteomes" id="UP000067626"/>
    </source>
</evidence>
<feature type="domain" description="FAD dependent oxidoreductase" evidence="1">
    <location>
        <begin position="38"/>
        <end position="398"/>
    </location>
</feature>
<dbReference type="PANTHER" id="PTHR13847">
    <property type="entry name" value="SARCOSINE DEHYDROGENASE-RELATED"/>
    <property type="match status" value="1"/>
</dbReference>
<sequence length="445" mass="48287">MSRAIQQILEIDPAQSVWTADGRPDEPSPPLRDDIKADVAIIGGGFTGISTAYHLSRRFPDLRIVVLEARRLANGASGRNGGMMLNWINGVGTDDPALTRLVYDTTRSGIEDIVALIQQHDLSVRHSRDGCLEVYTDARRAEAAHARVERLNAMGIPVAYLDRATLASRLGMETAAGAVYDASEGHLHGVDFLRALKPVLLSRGVAIYEQTPVCLVTEGSTITLTTPHGTVRAAAIVLGTNAYTPALGYFRTGLFAMHSHVLATAPLTPEQRAAIPWGKVTGFTDDMDRISYGCINHEGAIVFGGGGNDAYAYRYGGSPNFTGSTERAARTMQRLLHKYFPALDGVPIAQRWSGPLGITMSRVCSIGVTGEHRNVYYGVGYSGHGITLANLAGRVITDIYAGEGERWEGLPFYNKRLTGVPPEPFRWVGYQAYTRLTGRSPRRTD</sequence>
<reference evidence="2 3" key="1">
    <citation type="submission" date="2015-07" db="EMBL/GenBank/DDBJ databases">
        <title>Genome analysis of myxobacterium Chondromyces crocatus Cm c5 reveals a high potential for natural compound synthesis and the genetic basis for the loss of fruiting body formation.</title>
        <authorList>
            <person name="Zaburannyi N."/>
            <person name="Bunk B."/>
            <person name="Maier J."/>
            <person name="Overmann J."/>
            <person name="Mueller R."/>
        </authorList>
    </citation>
    <scope>NUCLEOTIDE SEQUENCE [LARGE SCALE GENOMIC DNA]</scope>
    <source>
        <strain evidence="2 3">Cm c5</strain>
    </source>
</reference>
<organism evidence="2 3">
    <name type="scientific">Chondromyces crocatus</name>
    <dbReference type="NCBI Taxonomy" id="52"/>
    <lineage>
        <taxon>Bacteria</taxon>
        <taxon>Pseudomonadati</taxon>
        <taxon>Myxococcota</taxon>
        <taxon>Polyangia</taxon>
        <taxon>Polyangiales</taxon>
        <taxon>Polyangiaceae</taxon>
        <taxon>Chondromyces</taxon>
    </lineage>
</organism>
<dbReference type="Pfam" id="PF01266">
    <property type="entry name" value="DAO"/>
    <property type="match status" value="1"/>
</dbReference>
<keyword evidence="3" id="KW-1185">Reference proteome</keyword>
<accession>A0A0K1E8R9</accession>
<dbReference type="SUPFAM" id="SSF51905">
    <property type="entry name" value="FAD/NAD(P)-binding domain"/>
    <property type="match status" value="1"/>
</dbReference>
<evidence type="ECO:0000313" key="2">
    <source>
        <dbReference type="EMBL" id="AKT36978.1"/>
    </source>
</evidence>
<gene>
    <name evidence="2" type="ORF">CMC5_011040</name>
</gene>
<dbReference type="RefSeq" id="WP_245678308.1">
    <property type="nucleotide sequence ID" value="NZ_CP012159.1"/>
</dbReference>
<dbReference type="GO" id="GO:0005737">
    <property type="term" value="C:cytoplasm"/>
    <property type="evidence" value="ECO:0007669"/>
    <property type="project" value="TreeGrafter"/>
</dbReference>
<dbReference type="InterPro" id="IPR006076">
    <property type="entry name" value="FAD-dep_OxRdtase"/>
</dbReference>
<dbReference type="PANTHER" id="PTHR13847:SF285">
    <property type="entry name" value="FAD DEPENDENT OXIDOREDUCTASE DOMAIN-CONTAINING PROTEIN"/>
    <property type="match status" value="1"/>
</dbReference>
<dbReference type="InterPro" id="IPR036188">
    <property type="entry name" value="FAD/NAD-bd_sf"/>
</dbReference>
<name>A0A0K1E8R9_CHOCO</name>
<evidence type="ECO:0000259" key="1">
    <source>
        <dbReference type="Pfam" id="PF01266"/>
    </source>
</evidence>
<proteinExistence type="predicted"/>
<protein>
    <submittedName>
        <fullName evidence="2">FAD-dependent oxidoreductase</fullName>
    </submittedName>
</protein>
<dbReference type="AlphaFoldDB" id="A0A0K1E8R9"/>
<dbReference type="STRING" id="52.CMC5_011040"/>
<dbReference type="EMBL" id="CP012159">
    <property type="protein sequence ID" value="AKT36978.1"/>
    <property type="molecule type" value="Genomic_DNA"/>
</dbReference>
<dbReference type="Proteomes" id="UP000067626">
    <property type="component" value="Chromosome"/>
</dbReference>
<dbReference type="Gene3D" id="3.50.50.60">
    <property type="entry name" value="FAD/NAD(P)-binding domain"/>
    <property type="match status" value="1"/>
</dbReference>
<dbReference type="KEGG" id="ccro:CMC5_011040"/>
<dbReference type="Gene3D" id="3.30.9.10">
    <property type="entry name" value="D-Amino Acid Oxidase, subunit A, domain 2"/>
    <property type="match status" value="1"/>
</dbReference>